<dbReference type="InParanoid" id="A0A804K3W3"/>
<dbReference type="PROSITE" id="PS50011">
    <property type="entry name" value="PROTEIN_KINASE_DOM"/>
    <property type="match status" value="1"/>
</dbReference>
<feature type="domain" description="Protein kinase" evidence="9">
    <location>
        <begin position="1"/>
        <end position="132"/>
    </location>
</feature>
<keyword evidence="11" id="KW-1185">Reference proteome</keyword>
<sequence length="132" mass="15815">DHSNEMIATMRLEEFKNEVILIAKLQHRNLVKLLACCIHGEEKLLVYEYMPDKSLDFFLFDPTQKAKLDLGKRFNIIKGIARALLYLHQDSRLRIIYLDLLLSNSLLSYELKPKQTIRFFLWCHLWYLLWCI</sequence>
<keyword evidence="2" id="KW-0723">Serine/threonine-protein kinase</keyword>
<protein>
    <recommendedName>
        <fullName evidence="1">non-specific serine/threonine protein kinase</fullName>
        <ecNumber evidence="1">2.7.11.1</ecNumber>
    </recommendedName>
</protein>
<evidence type="ECO:0000256" key="4">
    <source>
        <dbReference type="ARBA" id="ARBA00022741"/>
    </source>
</evidence>
<dbReference type="AlphaFoldDB" id="A0A804K3W3"/>
<dbReference type="GO" id="GO:0004674">
    <property type="term" value="F:protein serine/threonine kinase activity"/>
    <property type="evidence" value="ECO:0007669"/>
    <property type="project" value="UniProtKB-KW"/>
</dbReference>
<evidence type="ECO:0000313" key="11">
    <source>
        <dbReference type="Proteomes" id="UP000012960"/>
    </source>
</evidence>
<name>A0A804K3W3_MUSAM</name>
<dbReference type="Proteomes" id="UP000012960">
    <property type="component" value="Unplaced"/>
</dbReference>
<keyword evidence="6" id="KW-0067">ATP-binding</keyword>
<evidence type="ECO:0000256" key="2">
    <source>
        <dbReference type="ARBA" id="ARBA00022527"/>
    </source>
</evidence>
<keyword evidence="4" id="KW-0547">Nucleotide-binding</keyword>
<dbReference type="FunFam" id="1.10.510.10:FF:001023">
    <property type="entry name" value="Os07g0541700 protein"/>
    <property type="match status" value="1"/>
</dbReference>
<reference evidence="10" key="1">
    <citation type="submission" date="2021-05" db="UniProtKB">
        <authorList>
            <consortium name="EnsemblPlants"/>
        </authorList>
    </citation>
    <scope>IDENTIFICATION</scope>
    <source>
        <strain evidence="10">subsp. malaccensis</strain>
    </source>
</reference>
<dbReference type="InterPro" id="IPR001245">
    <property type="entry name" value="Ser-Thr/Tyr_kinase_cat_dom"/>
</dbReference>
<dbReference type="PANTHER" id="PTHR27002">
    <property type="entry name" value="RECEPTOR-LIKE SERINE/THREONINE-PROTEIN KINASE SD1-8"/>
    <property type="match status" value="1"/>
</dbReference>
<dbReference type="InterPro" id="IPR011009">
    <property type="entry name" value="Kinase-like_dom_sf"/>
</dbReference>
<evidence type="ECO:0000256" key="7">
    <source>
        <dbReference type="ARBA" id="ARBA00047899"/>
    </source>
</evidence>
<evidence type="ECO:0000259" key="9">
    <source>
        <dbReference type="PROSITE" id="PS50011"/>
    </source>
</evidence>
<evidence type="ECO:0000256" key="1">
    <source>
        <dbReference type="ARBA" id="ARBA00012513"/>
    </source>
</evidence>
<evidence type="ECO:0000313" key="10">
    <source>
        <dbReference type="EnsemblPlants" id="Ma08_p07260.1"/>
    </source>
</evidence>
<comment type="catalytic activity">
    <reaction evidence="7">
        <text>L-threonyl-[protein] + ATP = O-phospho-L-threonyl-[protein] + ADP + H(+)</text>
        <dbReference type="Rhea" id="RHEA:46608"/>
        <dbReference type="Rhea" id="RHEA-COMP:11060"/>
        <dbReference type="Rhea" id="RHEA-COMP:11605"/>
        <dbReference type="ChEBI" id="CHEBI:15378"/>
        <dbReference type="ChEBI" id="CHEBI:30013"/>
        <dbReference type="ChEBI" id="CHEBI:30616"/>
        <dbReference type="ChEBI" id="CHEBI:61977"/>
        <dbReference type="ChEBI" id="CHEBI:456216"/>
        <dbReference type="EC" id="2.7.11.1"/>
    </reaction>
</comment>
<dbReference type="SUPFAM" id="SSF56112">
    <property type="entry name" value="Protein kinase-like (PK-like)"/>
    <property type="match status" value="1"/>
</dbReference>
<keyword evidence="5" id="KW-0418">Kinase</keyword>
<dbReference type="EC" id="2.7.11.1" evidence="1"/>
<keyword evidence="3" id="KW-0808">Transferase</keyword>
<accession>A0A804K3W3</accession>
<dbReference type="Gramene" id="Ma08_t07260.1">
    <property type="protein sequence ID" value="Ma08_p07260.1"/>
    <property type="gene ID" value="Ma08_g07260"/>
</dbReference>
<dbReference type="Gene3D" id="1.10.510.10">
    <property type="entry name" value="Transferase(Phosphotransferase) domain 1"/>
    <property type="match status" value="1"/>
</dbReference>
<comment type="catalytic activity">
    <reaction evidence="8">
        <text>L-seryl-[protein] + ATP = O-phospho-L-seryl-[protein] + ADP + H(+)</text>
        <dbReference type="Rhea" id="RHEA:17989"/>
        <dbReference type="Rhea" id="RHEA-COMP:9863"/>
        <dbReference type="Rhea" id="RHEA-COMP:11604"/>
        <dbReference type="ChEBI" id="CHEBI:15378"/>
        <dbReference type="ChEBI" id="CHEBI:29999"/>
        <dbReference type="ChEBI" id="CHEBI:30616"/>
        <dbReference type="ChEBI" id="CHEBI:83421"/>
        <dbReference type="ChEBI" id="CHEBI:456216"/>
        <dbReference type="EC" id="2.7.11.1"/>
    </reaction>
</comment>
<proteinExistence type="predicted"/>
<evidence type="ECO:0000256" key="5">
    <source>
        <dbReference type="ARBA" id="ARBA00022777"/>
    </source>
</evidence>
<organism evidence="10 11">
    <name type="scientific">Musa acuminata subsp. malaccensis</name>
    <name type="common">Wild banana</name>
    <name type="synonym">Musa malaccensis</name>
    <dbReference type="NCBI Taxonomy" id="214687"/>
    <lineage>
        <taxon>Eukaryota</taxon>
        <taxon>Viridiplantae</taxon>
        <taxon>Streptophyta</taxon>
        <taxon>Embryophyta</taxon>
        <taxon>Tracheophyta</taxon>
        <taxon>Spermatophyta</taxon>
        <taxon>Magnoliopsida</taxon>
        <taxon>Liliopsida</taxon>
        <taxon>Zingiberales</taxon>
        <taxon>Musaceae</taxon>
        <taxon>Musa</taxon>
    </lineage>
</organism>
<dbReference type="EnsemblPlants" id="Ma08_t07260.1">
    <property type="protein sequence ID" value="Ma08_p07260.1"/>
    <property type="gene ID" value="Ma08_g07260"/>
</dbReference>
<dbReference type="InterPro" id="IPR000719">
    <property type="entry name" value="Prot_kinase_dom"/>
</dbReference>
<dbReference type="GO" id="GO:0005524">
    <property type="term" value="F:ATP binding"/>
    <property type="evidence" value="ECO:0007669"/>
    <property type="project" value="UniProtKB-KW"/>
</dbReference>
<dbReference type="OMA" id="NECLEYK"/>
<evidence type="ECO:0000256" key="3">
    <source>
        <dbReference type="ARBA" id="ARBA00022679"/>
    </source>
</evidence>
<evidence type="ECO:0000256" key="8">
    <source>
        <dbReference type="ARBA" id="ARBA00048679"/>
    </source>
</evidence>
<dbReference type="Pfam" id="PF07714">
    <property type="entry name" value="PK_Tyr_Ser-Thr"/>
    <property type="match status" value="1"/>
</dbReference>
<evidence type="ECO:0000256" key="6">
    <source>
        <dbReference type="ARBA" id="ARBA00022840"/>
    </source>
</evidence>